<evidence type="ECO:0000256" key="3">
    <source>
        <dbReference type="ARBA" id="ARBA00023204"/>
    </source>
</evidence>
<name>A0ABZ0HNT2_9HYPH</name>
<reference evidence="5 6" key="1">
    <citation type="submission" date="2023-10" db="EMBL/GenBank/DDBJ databases">
        <title>Novel methanotroph of the genus Methylocapsa from a subarctic wetland.</title>
        <authorList>
            <person name="Belova S.E."/>
            <person name="Oshkin I.Y."/>
            <person name="Miroshnikov K."/>
            <person name="Dedysh S.N."/>
        </authorList>
    </citation>
    <scope>NUCLEOTIDE SEQUENCE [LARGE SCALE GENOMIC DNA]</scope>
    <source>
        <strain evidence="5 6">RX1</strain>
    </source>
</reference>
<accession>A0ABZ0HNT2</accession>
<feature type="domain" description="Uracil-DNA glycosylase-like" evidence="4">
    <location>
        <begin position="14"/>
        <end position="179"/>
    </location>
</feature>
<keyword evidence="3" id="KW-0234">DNA repair</keyword>
<keyword evidence="1" id="KW-0227">DNA damage</keyword>
<dbReference type="SUPFAM" id="SSF52141">
    <property type="entry name" value="Uracil-DNA glycosylase-like"/>
    <property type="match status" value="1"/>
</dbReference>
<evidence type="ECO:0000313" key="6">
    <source>
        <dbReference type="Proteomes" id="UP001626536"/>
    </source>
</evidence>
<dbReference type="EMBL" id="CP136862">
    <property type="protein sequence ID" value="WOJ88293.1"/>
    <property type="molecule type" value="Genomic_DNA"/>
</dbReference>
<dbReference type="CDD" id="cd10028">
    <property type="entry name" value="UDG-F2_TDG_MUG"/>
    <property type="match status" value="1"/>
</dbReference>
<dbReference type="Proteomes" id="UP001626536">
    <property type="component" value="Chromosome"/>
</dbReference>
<dbReference type="RefSeq" id="WP_407337728.1">
    <property type="nucleotide sequence ID" value="NZ_CP136862.1"/>
</dbReference>
<dbReference type="InterPro" id="IPR005122">
    <property type="entry name" value="Uracil-DNA_glycosylase-like"/>
</dbReference>
<dbReference type="Gene3D" id="3.40.470.10">
    <property type="entry name" value="Uracil-DNA glycosylase-like domain"/>
    <property type="match status" value="1"/>
</dbReference>
<dbReference type="InterPro" id="IPR015637">
    <property type="entry name" value="MUG/TDG"/>
</dbReference>
<protein>
    <submittedName>
        <fullName evidence="5">Mismatch-specific DNA-glycosylase</fullName>
        <ecNumber evidence="5">3.2.2.-</ecNumber>
    </submittedName>
</protein>
<keyword evidence="6" id="KW-1185">Reference proteome</keyword>
<evidence type="ECO:0000256" key="2">
    <source>
        <dbReference type="ARBA" id="ARBA00022801"/>
    </source>
</evidence>
<dbReference type="InterPro" id="IPR036895">
    <property type="entry name" value="Uracil-DNA_glycosylase-like_sf"/>
</dbReference>
<dbReference type="PANTHER" id="PTHR12159:SF9">
    <property type="entry name" value="G_T MISMATCH-SPECIFIC THYMINE DNA GLYCOSYLASE"/>
    <property type="match status" value="1"/>
</dbReference>
<evidence type="ECO:0000313" key="5">
    <source>
        <dbReference type="EMBL" id="WOJ88293.1"/>
    </source>
</evidence>
<dbReference type="Pfam" id="PF03167">
    <property type="entry name" value="UDG"/>
    <property type="match status" value="1"/>
</dbReference>
<dbReference type="GO" id="GO:0016798">
    <property type="term" value="F:hydrolase activity, acting on glycosyl bonds"/>
    <property type="evidence" value="ECO:0007669"/>
    <property type="project" value="UniProtKB-KW"/>
</dbReference>
<gene>
    <name evidence="5" type="ORF">RZS28_10610</name>
</gene>
<dbReference type="EC" id="3.2.2.-" evidence="5"/>
<dbReference type="SMART" id="SM00987">
    <property type="entry name" value="UreE_C"/>
    <property type="match status" value="1"/>
</dbReference>
<keyword evidence="5" id="KW-0326">Glycosidase</keyword>
<evidence type="ECO:0000256" key="1">
    <source>
        <dbReference type="ARBA" id="ARBA00022763"/>
    </source>
</evidence>
<dbReference type="SMART" id="SM00986">
    <property type="entry name" value="UDG"/>
    <property type="match status" value="1"/>
</dbReference>
<proteinExistence type="predicted"/>
<evidence type="ECO:0000259" key="4">
    <source>
        <dbReference type="SMART" id="SM00986"/>
    </source>
</evidence>
<organism evidence="5 6">
    <name type="scientific">Methylocapsa polymorpha</name>
    <dbReference type="NCBI Taxonomy" id="3080828"/>
    <lineage>
        <taxon>Bacteria</taxon>
        <taxon>Pseudomonadati</taxon>
        <taxon>Pseudomonadota</taxon>
        <taxon>Alphaproteobacteria</taxon>
        <taxon>Hyphomicrobiales</taxon>
        <taxon>Beijerinckiaceae</taxon>
        <taxon>Methylocapsa</taxon>
    </lineage>
</organism>
<dbReference type="PANTHER" id="PTHR12159">
    <property type="entry name" value="G/T AND G/U MISMATCH-SPECIFIC DNA GLYCOSYLASE"/>
    <property type="match status" value="1"/>
</dbReference>
<keyword evidence="2 5" id="KW-0378">Hydrolase</keyword>
<sequence length="193" mass="21277">MKPDRNKEPPLSLPDLVRDGLDVLFVGINPSIFSAAQGHYFARNTNRFWPAFSRSVLSQTARQGIGAADLKPEHDRLLLAHGFGFTDAVKRPTARASDLAPAEFAAAVTALVEKLAWRQPRIACFHGMMAYRQVHRALVGPRSDPILGLQSVRIGRSQIFVVPNPSPANAHFTLADQILWYDRLAARLDEGDG</sequence>